<keyword evidence="5" id="KW-1185">Reference proteome</keyword>
<evidence type="ECO:0000256" key="1">
    <source>
        <dbReference type="ARBA" id="ARBA00010742"/>
    </source>
</evidence>
<accession>A0A917M413</accession>
<keyword evidence="2" id="KW-0732">Signal</keyword>
<proteinExistence type="inferred from homology"/>
<feature type="domain" description="Solute-binding protein family 3/N-terminal" evidence="3">
    <location>
        <begin position="51"/>
        <end position="266"/>
    </location>
</feature>
<protein>
    <submittedName>
        <fullName evidence="4">Sulfonate ABC transporter substrate-binding protein</fullName>
    </submittedName>
</protein>
<dbReference type="InterPro" id="IPR015168">
    <property type="entry name" value="SsuA/THI5"/>
</dbReference>
<dbReference type="EMBL" id="BMHY01000005">
    <property type="protein sequence ID" value="GGG74111.1"/>
    <property type="molecule type" value="Genomic_DNA"/>
</dbReference>
<dbReference type="PROSITE" id="PS51257">
    <property type="entry name" value="PROKAR_LIPOPROTEIN"/>
    <property type="match status" value="1"/>
</dbReference>
<evidence type="ECO:0000259" key="3">
    <source>
        <dbReference type="SMART" id="SM00062"/>
    </source>
</evidence>
<reference evidence="4 5" key="1">
    <citation type="journal article" date="2014" name="Int. J. Syst. Evol. Microbiol.">
        <title>Complete genome sequence of Corynebacterium casei LMG S-19264T (=DSM 44701T), isolated from a smear-ripened cheese.</title>
        <authorList>
            <consortium name="US DOE Joint Genome Institute (JGI-PGF)"/>
            <person name="Walter F."/>
            <person name="Albersmeier A."/>
            <person name="Kalinowski J."/>
            <person name="Ruckert C."/>
        </authorList>
    </citation>
    <scope>NUCLEOTIDE SEQUENCE [LARGE SCALE GENOMIC DNA]</scope>
    <source>
        <strain evidence="4 5">CGMCC 1.15286</strain>
    </source>
</reference>
<dbReference type="SMART" id="SM00062">
    <property type="entry name" value="PBPb"/>
    <property type="match status" value="1"/>
</dbReference>
<evidence type="ECO:0000256" key="2">
    <source>
        <dbReference type="SAM" id="SignalP"/>
    </source>
</evidence>
<dbReference type="Gene3D" id="3.40.190.10">
    <property type="entry name" value="Periplasmic binding protein-like II"/>
    <property type="match status" value="2"/>
</dbReference>
<dbReference type="Pfam" id="PF09084">
    <property type="entry name" value="NMT1"/>
    <property type="match status" value="1"/>
</dbReference>
<feature type="chain" id="PRO_5038800486" evidence="2">
    <location>
        <begin position="32"/>
        <end position="332"/>
    </location>
</feature>
<comment type="similarity">
    <text evidence="1">Belongs to the bacterial solute-binding protein SsuA/TauA family.</text>
</comment>
<comment type="caution">
    <text evidence="4">The sequence shown here is derived from an EMBL/GenBank/DDBJ whole genome shotgun (WGS) entry which is preliminary data.</text>
</comment>
<evidence type="ECO:0000313" key="5">
    <source>
        <dbReference type="Proteomes" id="UP000600247"/>
    </source>
</evidence>
<sequence>MIRKASESFFYSRRKPPIVILLLSLCLLLSACGQGGAGADSLIRVPVEAGKLKFGYSGNSPIIGLKERGTLAALLETQSVTLEWTAFPNDAALFRAIEEGRIDIGTVGDAVPAFLHRDEAPLVYLAAEPSNPSAYAIVVPLDSDIFTAADLKGKRVAYSSYSNEHLLLLQVLADAGMTQKDVKALPLDPAGVQSSIVQRKADAWVVGEPQLSWVEPLGIRIVADSSQAVARRDLIVTTPDSLQGREAIFDLALQEIGAYDDWLTDNVHDAAELLTSHTDIEHIQWLGVFERKAYGTAPLLESIAKEEQEVADTAVKLGGAKKSLDVQRFLKR</sequence>
<dbReference type="RefSeq" id="WP_188890245.1">
    <property type="nucleotide sequence ID" value="NZ_BMHY01000005.1"/>
</dbReference>
<dbReference type="SUPFAM" id="SSF53850">
    <property type="entry name" value="Periplasmic binding protein-like II"/>
    <property type="match status" value="1"/>
</dbReference>
<evidence type="ECO:0000313" key="4">
    <source>
        <dbReference type="EMBL" id="GGG74111.1"/>
    </source>
</evidence>
<dbReference type="PANTHER" id="PTHR30024:SF42">
    <property type="entry name" value="ALIPHATIC SULFONATES-BINDING PROTEIN-RELATED"/>
    <property type="match status" value="1"/>
</dbReference>
<dbReference type="InterPro" id="IPR001638">
    <property type="entry name" value="Solute-binding_3/MltF_N"/>
</dbReference>
<organism evidence="4 5">
    <name type="scientific">Paenibacillus radicis</name>
    <name type="common">ex Gao et al. 2016</name>
    <dbReference type="NCBI Taxonomy" id="1737354"/>
    <lineage>
        <taxon>Bacteria</taxon>
        <taxon>Bacillati</taxon>
        <taxon>Bacillota</taxon>
        <taxon>Bacilli</taxon>
        <taxon>Bacillales</taxon>
        <taxon>Paenibacillaceae</taxon>
        <taxon>Paenibacillus</taxon>
    </lineage>
</organism>
<dbReference type="Proteomes" id="UP000600247">
    <property type="component" value="Unassembled WGS sequence"/>
</dbReference>
<name>A0A917M413_9BACL</name>
<dbReference type="AlphaFoldDB" id="A0A917M413"/>
<gene>
    <name evidence="4" type="ORF">GCM10010918_32790</name>
</gene>
<dbReference type="PANTHER" id="PTHR30024">
    <property type="entry name" value="ALIPHATIC SULFONATES-BINDING PROTEIN-RELATED"/>
    <property type="match status" value="1"/>
</dbReference>
<feature type="signal peptide" evidence="2">
    <location>
        <begin position="1"/>
        <end position="31"/>
    </location>
</feature>